<reference evidence="8 9" key="1">
    <citation type="journal article" date="2022" name="Res Sq">
        <title>Evolution of multicellular longitudinally dividing oral cavity symbionts (Neisseriaceae).</title>
        <authorList>
            <person name="Nyongesa S."/>
            <person name="Weber P."/>
            <person name="Bernet E."/>
            <person name="Pullido F."/>
            <person name="Nieckarz M."/>
            <person name="Delaby M."/>
            <person name="Nieves C."/>
            <person name="Viehboeck T."/>
            <person name="Krause N."/>
            <person name="Rivera-Millot A."/>
            <person name="Nakamura A."/>
            <person name="Vischer N."/>
            <person name="VanNieuwenhze M."/>
            <person name="Brun Y."/>
            <person name="Cava F."/>
            <person name="Bulgheresi S."/>
            <person name="Veyrier F."/>
        </authorList>
    </citation>
    <scope>NUCLEOTIDE SEQUENCE [LARGE SCALE GENOMIC DNA]</scope>
    <source>
        <strain evidence="8 9">SN4</strain>
    </source>
</reference>
<keyword evidence="4 6" id="KW-1133">Transmembrane helix</keyword>
<feature type="domain" description="Amino acid permease/ SLC12A" evidence="7">
    <location>
        <begin position="15"/>
        <end position="459"/>
    </location>
</feature>
<feature type="transmembrane region" description="Helical" evidence="6">
    <location>
        <begin position="334"/>
        <end position="354"/>
    </location>
</feature>
<feature type="transmembrane region" description="Helical" evidence="6">
    <location>
        <begin position="117"/>
        <end position="139"/>
    </location>
</feature>
<evidence type="ECO:0000256" key="6">
    <source>
        <dbReference type="SAM" id="Phobius"/>
    </source>
</evidence>
<accession>A0ABY4E6J2</accession>
<evidence type="ECO:0000256" key="1">
    <source>
        <dbReference type="ARBA" id="ARBA00004141"/>
    </source>
</evidence>
<dbReference type="PANTHER" id="PTHR43495:SF5">
    <property type="entry name" value="GAMMA-AMINOBUTYRIC ACID PERMEASE"/>
    <property type="match status" value="1"/>
</dbReference>
<evidence type="ECO:0000313" key="8">
    <source>
        <dbReference type="EMBL" id="UOO89988.1"/>
    </source>
</evidence>
<feature type="transmembrane region" description="Helical" evidence="6">
    <location>
        <begin position="83"/>
        <end position="105"/>
    </location>
</feature>
<evidence type="ECO:0000256" key="4">
    <source>
        <dbReference type="ARBA" id="ARBA00022989"/>
    </source>
</evidence>
<keyword evidence="5 6" id="KW-0472">Membrane</keyword>
<dbReference type="InterPro" id="IPR004841">
    <property type="entry name" value="AA-permease/SLC12A_dom"/>
</dbReference>
<feature type="transmembrane region" description="Helical" evidence="6">
    <location>
        <begin position="197"/>
        <end position="218"/>
    </location>
</feature>
<dbReference type="EMBL" id="CP091511">
    <property type="protein sequence ID" value="UOO89988.1"/>
    <property type="molecule type" value="Genomic_DNA"/>
</dbReference>
<proteinExistence type="predicted"/>
<keyword evidence="2" id="KW-0813">Transport</keyword>
<feature type="transmembrane region" description="Helical" evidence="6">
    <location>
        <begin position="16"/>
        <end position="37"/>
    </location>
</feature>
<dbReference type="Gene3D" id="1.20.1740.10">
    <property type="entry name" value="Amino acid/polyamine transporter I"/>
    <property type="match status" value="1"/>
</dbReference>
<dbReference type="PIRSF" id="PIRSF006060">
    <property type="entry name" value="AA_transporter"/>
    <property type="match status" value="1"/>
</dbReference>
<gene>
    <name evidence="8" type="ORF">LVJ82_03090</name>
</gene>
<sequence length="471" mass="51471">MSGSSNLQNGLKPRHLSMISIAGVIGAALFIGSGNAIASAGPAVILAYALGGLLVILVMRMLGEMAVAHPDTGSFSTYADRAIGRWAGFTIGWLYWYFWAMLMGWEAYVAGMILHNWFPFMPIWGYMLVVTGALVGVNLMNVKNYGEFEFWFAMVKVIAIIIFLVIGSLAILHLWPWGDPEARGIKHLTSQGFMPNGFSSVLIALLGVMFSIIGAEVVTVAAAESENPSKQIIKSTRSVTWRIILFYVGSLFIAVCLIPYNDPLLKDPTHGTYSVTLSALGIPEARTIVNFVVLTSVCSCFNSALYTCSRMLFSLSKRGDAHRVMGLTGKKTGSPWVGVLVSSVFALLATYLTATAKMNVYDVLMQATGTVALFVYLTIAFSQLNMRKKLDKSGQAIAFKMWLFPWLTYLVIVFIIGALITMVFEGTYKTEVVYTSLLALSIVVMVLLAQKFNIGQKPSSKLDSKSPYSPH</sequence>
<dbReference type="InterPro" id="IPR004840">
    <property type="entry name" value="Amino_acid_permease_CS"/>
</dbReference>
<dbReference type="Proteomes" id="UP000832011">
    <property type="component" value="Chromosome"/>
</dbReference>
<evidence type="ECO:0000259" key="7">
    <source>
        <dbReference type="Pfam" id="PF00324"/>
    </source>
</evidence>
<keyword evidence="9" id="KW-1185">Reference proteome</keyword>
<keyword evidence="3 6" id="KW-0812">Transmembrane</keyword>
<comment type="subcellular location">
    <subcellularLocation>
        <location evidence="1">Membrane</location>
        <topology evidence="1">Multi-pass membrane protein</topology>
    </subcellularLocation>
</comment>
<feature type="transmembrane region" description="Helical" evidence="6">
    <location>
        <begin position="402"/>
        <end position="420"/>
    </location>
</feature>
<evidence type="ECO:0000256" key="2">
    <source>
        <dbReference type="ARBA" id="ARBA00022448"/>
    </source>
</evidence>
<evidence type="ECO:0000256" key="5">
    <source>
        <dbReference type="ARBA" id="ARBA00023136"/>
    </source>
</evidence>
<dbReference type="PROSITE" id="PS00218">
    <property type="entry name" value="AMINO_ACID_PERMEASE_1"/>
    <property type="match status" value="1"/>
</dbReference>
<feature type="transmembrane region" description="Helical" evidence="6">
    <location>
        <begin position="432"/>
        <end position="449"/>
    </location>
</feature>
<evidence type="ECO:0000313" key="9">
    <source>
        <dbReference type="Proteomes" id="UP000832011"/>
    </source>
</evidence>
<feature type="transmembrane region" description="Helical" evidence="6">
    <location>
        <begin position="43"/>
        <end position="62"/>
    </location>
</feature>
<feature type="transmembrane region" description="Helical" evidence="6">
    <location>
        <begin position="288"/>
        <end position="313"/>
    </location>
</feature>
<feature type="transmembrane region" description="Helical" evidence="6">
    <location>
        <begin position="239"/>
        <end position="260"/>
    </location>
</feature>
<protein>
    <submittedName>
        <fullName evidence="8">Amino acid permease</fullName>
    </submittedName>
</protein>
<dbReference type="PANTHER" id="PTHR43495">
    <property type="entry name" value="GABA PERMEASE"/>
    <property type="match status" value="1"/>
</dbReference>
<name>A0ABY4E6J2_9NEIS</name>
<feature type="transmembrane region" description="Helical" evidence="6">
    <location>
        <begin position="151"/>
        <end position="177"/>
    </location>
</feature>
<feature type="transmembrane region" description="Helical" evidence="6">
    <location>
        <begin position="360"/>
        <end position="381"/>
    </location>
</feature>
<dbReference type="Pfam" id="PF00324">
    <property type="entry name" value="AA_permease"/>
    <property type="match status" value="1"/>
</dbReference>
<organism evidence="8 9">
    <name type="scientific">Vitreoscilla massiliensis</name>
    <dbReference type="NCBI Taxonomy" id="1689272"/>
    <lineage>
        <taxon>Bacteria</taxon>
        <taxon>Pseudomonadati</taxon>
        <taxon>Pseudomonadota</taxon>
        <taxon>Betaproteobacteria</taxon>
        <taxon>Neisseriales</taxon>
        <taxon>Neisseriaceae</taxon>
        <taxon>Vitreoscilla</taxon>
    </lineage>
</organism>
<dbReference type="RefSeq" id="WP_058356107.1">
    <property type="nucleotide sequence ID" value="NZ_CABKVG010000008.1"/>
</dbReference>
<evidence type="ECO:0000256" key="3">
    <source>
        <dbReference type="ARBA" id="ARBA00022692"/>
    </source>
</evidence>